<dbReference type="AlphaFoldDB" id="A0A8R7TCA4"/>
<reference evidence="2" key="2">
    <citation type="submission" date="2018-03" db="EMBL/GenBank/DDBJ databases">
        <title>The Triticum urartu genome reveals the dynamic nature of wheat genome evolution.</title>
        <authorList>
            <person name="Ling H."/>
            <person name="Ma B."/>
            <person name="Shi X."/>
            <person name="Liu H."/>
            <person name="Dong L."/>
            <person name="Sun H."/>
            <person name="Cao Y."/>
            <person name="Gao Q."/>
            <person name="Zheng S."/>
            <person name="Li Y."/>
            <person name="Yu Y."/>
            <person name="Du H."/>
            <person name="Qi M."/>
            <person name="Li Y."/>
            <person name="Yu H."/>
            <person name="Cui Y."/>
            <person name="Wang N."/>
            <person name="Chen C."/>
            <person name="Wu H."/>
            <person name="Zhao Y."/>
            <person name="Zhang J."/>
            <person name="Li Y."/>
            <person name="Zhou W."/>
            <person name="Zhang B."/>
            <person name="Hu W."/>
            <person name="Eijk M."/>
            <person name="Tang J."/>
            <person name="Witsenboer H."/>
            <person name="Zhao S."/>
            <person name="Li Z."/>
            <person name="Zhang A."/>
            <person name="Wang D."/>
            <person name="Liang C."/>
        </authorList>
    </citation>
    <scope>NUCLEOTIDE SEQUENCE [LARGE SCALE GENOMIC DNA]</scope>
    <source>
        <strain evidence="2">cv. G1812</strain>
    </source>
</reference>
<dbReference type="Gramene" id="TuG1812G0200000560.01.T01">
    <property type="protein sequence ID" value="TuG1812G0200000560.01.T01"/>
    <property type="gene ID" value="TuG1812G0200000560.01"/>
</dbReference>
<feature type="region of interest" description="Disordered" evidence="1">
    <location>
        <begin position="1"/>
        <end position="106"/>
    </location>
</feature>
<accession>A0A8R7TCA4</accession>
<evidence type="ECO:0000313" key="2">
    <source>
        <dbReference type="EnsemblPlants" id="TuG1812G0200000560.01.T01"/>
    </source>
</evidence>
<reference evidence="2" key="3">
    <citation type="submission" date="2022-06" db="UniProtKB">
        <authorList>
            <consortium name="EnsemblPlants"/>
        </authorList>
    </citation>
    <scope>IDENTIFICATION</scope>
</reference>
<sequence length="106" mass="12297">MGAHKEEHQSPARKREEGEELAAADEKRPRTTDESEGASLLGLTNYADEEEERGVPRGHANSRPRDEEEEDDEDEEEDERRAPERRPRQVELRLDCPYLDTVNRQV</sequence>
<evidence type="ECO:0000313" key="3">
    <source>
        <dbReference type="Proteomes" id="UP000015106"/>
    </source>
</evidence>
<feature type="compositionally biased region" description="Basic and acidic residues" evidence="1">
    <location>
        <begin position="79"/>
        <end position="94"/>
    </location>
</feature>
<feature type="compositionally biased region" description="Basic and acidic residues" evidence="1">
    <location>
        <begin position="1"/>
        <end position="17"/>
    </location>
</feature>
<reference evidence="3" key="1">
    <citation type="journal article" date="2013" name="Nature">
        <title>Draft genome of the wheat A-genome progenitor Triticum urartu.</title>
        <authorList>
            <person name="Ling H.Q."/>
            <person name="Zhao S."/>
            <person name="Liu D."/>
            <person name="Wang J."/>
            <person name="Sun H."/>
            <person name="Zhang C."/>
            <person name="Fan H."/>
            <person name="Li D."/>
            <person name="Dong L."/>
            <person name="Tao Y."/>
            <person name="Gao C."/>
            <person name="Wu H."/>
            <person name="Li Y."/>
            <person name="Cui Y."/>
            <person name="Guo X."/>
            <person name="Zheng S."/>
            <person name="Wang B."/>
            <person name="Yu K."/>
            <person name="Liang Q."/>
            <person name="Yang W."/>
            <person name="Lou X."/>
            <person name="Chen J."/>
            <person name="Feng M."/>
            <person name="Jian J."/>
            <person name="Zhang X."/>
            <person name="Luo G."/>
            <person name="Jiang Y."/>
            <person name="Liu J."/>
            <person name="Wang Z."/>
            <person name="Sha Y."/>
            <person name="Zhang B."/>
            <person name="Wu H."/>
            <person name="Tang D."/>
            <person name="Shen Q."/>
            <person name="Xue P."/>
            <person name="Zou S."/>
            <person name="Wang X."/>
            <person name="Liu X."/>
            <person name="Wang F."/>
            <person name="Yang Y."/>
            <person name="An X."/>
            <person name="Dong Z."/>
            <person name="Zhang K."/>
            <person name="Zhang X."/>
            <person name="Luo M.C."/>
            <person name="Dvorak J."/>
            <person name="Tong Y."/>
            <person name="Wang J."/>
            <person name="Yang H."/>
            <person name="Li Z."/>
            <person name="Wang D."/>
            <person name="Zhang A."/>
            <person name="Wang J."/>
        </authorList>
    </citation>
    <scope>NUCLEOTIDE SEQUENCE</scope>
    <source>
        <strain evidence="3">cv. G1812</strain>
    </source>
</reference>
<organism evidence="2 3">
    <name type="scientific">Triticum urartu</name>
    <name type="common">Red wild einkorn</name>
    <name type="synonym">Crithodium urartu</name>
    <dbReference type="NCBI Taxonomy" id="4572"/>
    <lineage>
        <taxon>Eukaryota</taxon>
        <taxon>Viridiplantae</taxon>
        <taxon>Streptophyta</taxon>
        <taxon>Embryophyta</taxon>
        <taxon>Tracheophyta</taxon>
        <taxon>Spermatophyta</taxon>
        <taxon>Magnoliopsida</taxon>
        <taxon>Liliopsida</taxon>
        <taxon>Poales</taxon>
        <taxon>Poaceae</taxon>
        <taxon>BOP clade</taxon>
        <taxon>Pooideae</taxon>
        <taxon>Triticodae</taxon>
        <taxon>Triticeae</taxon>
        <taxon>Triticinae</taxon>
        <taxon>Triticum</taxon>
    </lineage>
</organism>
<evidence type="ECO:0000256" key="1">
    <source>
        <dbReference type="SAM" id="MobiDB-lite"/>
    </source>
</evidence>
<proteinExistence type="predicted"/>
<keyword evidence="3" id="KW-1185">Reference proteome</keyword>
<dbReference type="EnsemblPlants" id="TuG1812G0200000560.01.T01">
    <property type="protein sequence ID" value="TuG1812G0200000560.01.T01"/>
    <property type="gene ID" value="TuG1812G0200000560.01"/>
</dbReference>
<dbReference type="Proteomes" id="UP000015106">
    <property type="component" value="Chromosome 2"/>
</dbReference>
<name>A0A8R7TCA4_TRIUA</name>
<protein>
    <submittedName>
        <fullName evidence="2">Uncharacterized protein</fullName>
    </submittedName>
</protein>
<feature type="compositionally biased region" description="Acidic residues" evidence="1">
    <location>
        <begin position="67"/>
        <end position="78"/>
    </location>
</feature>
<feature type="compositionally biased region" description="Basic and acidic residues" evidence="1">
    <location>
        <begin position="24"/>
        <end position="33"/>
    </location>
</feature>